<name>A0A149TQT7_9PROT</name>
<dbReference type="SMART" id="SM00345">
    <property type="entry name" value="HTH_GNTR"/>
    <property type="match status" value="1"/>
</dbReference>
<evidence type="ECO:0000256" key="2">
    <source>
        <dbReference type="ARBA" id="ARBA00022898"/>
    </source>
</evidence>
<dbReference type="CDD" id="cd07377">
    <property type="entry name" value="WHTH_GntR"/>
    <property type="match status" value="1"/>
</dbReference>
<keyword evidence="5" id="KW-0804">Transcription</keyword>
<dbReference type="GO" id="GO:0003700">
    <property type="term" value="F:DNA-binding transcription factor activity"/>
    <property type="evidence" value="ECO:0007669"/>
    <property type="project" value="InterPro"/>
</dbReference>
<evidence type="ECO:0000256" key="3">
    <source>
        <dbReference type="ARBA" id="ARBA00023015"/>
    </source>
</evidence>
<dbReference type="SUPFAM" id="SSF53383">
    <property type="entry name" value="PLP-dependent transferases"/>
    <property type="match status" value="1"/>
</dbReference>
<dbReference type="PATRIC" id="fig|104102.12.peg.2812"/>
<dbReference type="InterPro" id="IPR000524">
    <property type="entry name" value="Tscrpt_reg_HTH_GntR"/>
</dbReference>
<dbReference type="InterPro" id="IPR015421">
    <property type="entry name" value="PyrdxlP-dep_Trfase_major"/>
</dbReference>
<dbReference type="InterPro" id="IPR051446">
    <property type="entry name" value="HTH_trans_reg/aminotransferase"/>
</dbReference>
<reference evidence="7 8" key="1">
    <citation type="submission" date="2015-06" db="EMBL/GenBank/DDBJ databases">
        <title>Improved classification and identification of acetic acid bacteria using matrix-assisted laser desorption/ionization time-of-flight mass spectrometry; Gluconobacter nephelii and Gluconobacter uchimurae are later heterotypic synonyms of Gluconobacter japonicus and Gluconobacter oxydans, respectively.</title>
        <authorList>
            <person name="Li L."/>
            <person name="Cleenwerck I."/>
            <person name="De Vuyst L."/>
            <person name="Vandamme P."/>
        </authorList>
    </citation>
    <scope>NUCLEOTIDE SEQUENCE [LARGE SCALE GENOMIC DNA]</scope>
    <source>
        <strain evidence="7 8">LMG 1663</strain>
    </source>
</reference>
<comment type="caution">
    <text evidence="7">The sequence shown here is derived from an EMBL/GenBank/DDBJ whole genome shotgun (WGS) entry which is preliminary data.</text>
</comment>
<dbReference type="Gene3D" id="3.40.640.10">
    <property type="entry name" value="Type I PLP-dependent aspartate aminotransferase-like (Major domain)"/>
    <property type="match status" value="1"/>
</dbReference>
<evidence type="ECO:0000259" key="6">
    <source>
        <dbReference type="PROSITE" id="PS50949"/>
    </source>
</evidence>
<dbReference type="OrthoDB" id="9802328at2"/>
<dbReference type="InterPro" id="IPR036388">
    <property type="entry name" value="WH-like_DNA-bd_sf"/>
</dbReference>
<dbReference type="Pfam" id="PF00392">
    <property type="entry name" value="GntR"/>
    <property type="match status" value="1"/>
</dbReference>
<dbReference type="Gene3D" id="1.10.10.10">
    <property type="entry name" value="Winged helix-like DNA-binding domain superfamily/Winged helix DNA-binding domain"/>
    <property type="match status" value="1"/>
</dbReference>
<organism evidence="7 8">
    <name type="scientific">Acetobacter tropicalis</name>
    <dbReference type="NCBI Taxonomy" id="104102"/>
    <lineage>
        <taxon>Bacteria</taxon>
        <taxon>Pseudomonadati</taxon>
        <taxon>Pseudomonadota</taxon>
        <taxon>Alphaproteobacteria</taxon>
        <taxon>Acetobacterales</taxon>
        <taxon>Acetobacteraceae</taxon>
        <taxon>Acetobacter</taxon>
    </lineage>
</organism>
<dbReference type="InterPro" id="IPR004839">
    <property type="entry name" value="Aminotransferase_I/II_large"/>
</dbReference>
<dbReference type="SUPFAM" id="SSF46785">
    <property type="entry name" value="Winged helix' DNA-binding domain"/>
    <property type="match status" value="1"/>
</dbReference>
<proteinExistence type="inferred from homology"/>
<dbReference type="EMBL" id="LHZT01000132">
    <property type="protein sequence ID" value="KXV55533.1"/>
    <property type="molecule type" value="Genomic_DNA"/>
</dbReference>
<evidence type="ECO:0000256" key="1">
    <source>
        <dbReference type="ARBA" id="ARBA00005384"/>
    </source>
</evidence>
<dbReference type="InterPro" id="IPR015422">
    <property type="entry name" value="PyrdxlP-dep_Trfase_small"/>
</dbReference>
<feature type="domain" description="HTH gntR-type" evidence="6">
    <location>
        <begin position="18"/>
        <end position="86"/>
    </location>
</feature>
<dbReference type="PANTHER" id="PTHR46577:SF2">
    <property type="entry name" value="TRANSCRIPTIONAL REGULATORY PROTEIN"/>
    <property type="match status" value="1"/>
</dbReference>
<dbReference type="GO" id="GO:0030170">
    <property type="term" value="F:pyridoxal phosphate binding"/>
    <property type="evidence" value="ECO:0007669"/>
    <property type="project" value="InterPro"/>
</dbReference>
<dbReference type="Pfam" id="PF00155">
    <property type="entry name" value="Aminotran_1_2"/>
    <property type="match status" value="1"/>
</dbReference>
<dbReference type="InterPro" id="IPR015424">
    <property type="entry name" value="PyrdxlP-dep_Trfase"/>
</dbReference>
<protein>
    <submittedName>
        <fullName evidence="7">GntR family transcriptional regulator</fullName>
    </submittedName>
</protein>
<keyword evidence="2" id="KW-0663">Pyridoxal phosphate</keyword>
<dbReference type="GO" id="GO:0003677">
    <property type="term" value="F:DNA binding"/>
    <property type="evidence" value="ECO:0007669"/>
    <property type="project" value="UniProtKB-KW"/>
</dbReference>
<dbReference type="CDD" id="cd00609">
    <property type="entry name" value="AAT_like"/>
    <property type="match status" value="1"/>
</dbReference>
<keyword evidence="4" id="KW-0238">DNA-binding</keyword>
<accession>A0A149TQT7</accession>
<dbReference type="PROSITE" id="PS50949">
    <property type="entry name" value="HTH_GNTR"/>
    <property type="match status" value="1"/>
</dbReference>
<comment type="similarity">
    <text evidence="1">In the C-terminal section; belongs to the class-I pyridoxal-phosphate-dependent aminotransferase family.</text>
</comment>
<gene>
    <name evidence="7" type="ORF">AD947_16795</name>
</gene>
<keyword evidence="3" id="KW-0805">Transcription regulation</keyword>
<dbReference type="AlphaFoldDB" id="A0A149TQT7"/>
<dbReference type="Proteomes" id="UP000075411">
    <property type="component" value="Unassembled WGS sequence"/>
</dbReference>
<evidence type="ECO:0000313" key="8">
    <source>
        <dbReference type="Proteomes" id="UP000075411"/>
    </source>
</evidence>
<dbReference type="PANTHER" id="PTHR46577">
    <property type="entry name" value="HTH-TYPE TRANSCRIPTIONAL REGULATORY PROTEIN GABR"/>
    <property type="match status" value="1"/>
</dbReference>
<dbReference type="InterPro" id="IPR036390">
    <property type="entry name" value="WH_DNA-bd_sf"/>
</dbReference>
<dbReference type="Gene3D" id="3.90.1150.10">
    <property type="entry name" value="Aspartate Aminotransferase, domain 1"/>
    <property type="match status" value="1"/>
</dbReference>
<evidence type="ECO:0000256" key="5">
    <source>
        <dbReference type="ARBA" id="ARBA00023163"/>
    </source>
</evidence>
<evidence type="ECO:0000256" key="4">
    <source>
        <dbReference type="ARBA" id="ARBA00023125"/>
    </source>
</evidence>
<dbReference type="RefSeq" id="WP_061489308.1">
    <property type="nucleotide sequence ID" value="NZ_LHZT01000132.1"/>
</dbReference>
<evidence type="ECO:0000313" key="7">
    <source>
        <dbReference type="EMBL" id="KXV55533.1"/>
    </source>
</evidence>
<sequence length="468" mass="51769">MMVDTVFPHVVLNPNCSIALVSQLADAIMTQIQNGALPSHKRLPSIRRMASHCKISPITVVNAYARLVSAGLLDVRDRGGYYVKPLPLLATPRPPIDSLWLLQHAYEEHAPIIKAGCGWLAQPYLFTNAVKQGLKALEQSPSLANMLDYGSPYGLIALRSVIRFLLAKRDIPCTEDGIILTHGASQALELVLRAFTQPDDTVLVDDPGYCNLYPLLQSLGLKAVGVVRNESGPCPELFERALKKHPAKLFVTTSVLHNPTGSCVTAHNVATIQAIAAKYGIAIVEDNIFLDLTPESQPCHARHGKLQNIIHISSFSKTIAPGLRVGYLACSPDVGKRILRYKMAAGLTCAGLNEAMVFNIIKNGQYGYHLTDLRERLFQAQKTVCHSFLAIGMKLYIRPMGGLFAWARFHKEVNTHSVSERAAAEDIMLAPGNLFRPERSESQWFRFNVTHANQSRLYTFLERENKGR</sequence>